<evidence type="ECO:0000256" key="8">
    <source>
        <dbReference type="SAM" id="Coils"/>
    </source>
</evidence>
<keyword evidence="10" id="KW-1185">Reference proteome</keyword>
<keyword evidence="8" id="KW-0175">Coiled coil</keyword>
<keyword evidence="5" id="KW-0653">Protein transport</keyword>
<dbReference type="GO" id="GO:0017119">
    <property type="term" value="C:Golgi transport complex"/>
    <property type="evidence" value="ECO:0007669"/>
    <property type="project" value="InterPro"/>
</dbReference>
<dbReference type="OrthoDB" id="46189at2759"/>
<evidence type="ECO:0000313" key="10">
    <source>
        <dbReference type="Proteomes" id="UP000825935"/>
    </source>
</evidence>
<keyword evidence="4" id="KW-0813">Transport</keyword>
<name>A0A8T2SDV3_CERRI</name>
<dbReference type="PANTHER" id="PTHR31658:SF0">
    <property type="entry name" value="CONSERVED OLIGOMERIC GOLGI COMPLEX SUBUNIT 1"/>
    <property type="match status" value="1"/>
</dbReference>
<gene>
    <name evidence="9" type="ORF">KP509_21G088700</name>
</gene>
<dbReference type="AlphaFoldDB" id="A0A8T2SDV3"/>
<evidence type="ECO:0000313" key="9">
    <source>
        <dbReference type="EMBL" id="KAH7316331.1"/>
    </source>
</evidence>
<dbReference type="Pfam" id="PF08700">
    <property type="entry name" value="VPS51_Exo84_N"/>
    <property type="match status" value="1"/>
</dbReference>
<dbReference type="GO" id="GO:0006891">
    <property type="term" value="P:intra-Golgi vesicle-mediated transport"/>
    <property type="evidence" value="ECO:0007669"/>
    <property type="project" value="InterPro"/>
</dbReference>
<comment type="caution">
    <text evidence="9">The sequence shown here is derived from an EMBL/GenBank/DDBJ whole genome shotgun (WGS) entry which is preliminary data.</text>
</comment>
<evidence type="ECO:0000256" key="7">
    <source>
        <dbReference type="ARBA" id="ARBA00023136"/>
    </source>
</evidence>
<dbReference type="GO" id="GO:0015031">
    <property type="term" value="P:protein transport"/>
    <property type="evidence" value="ECO:0007669"/>
    <property type="project" value="UniProtKB-KW"/>
</dbReference>
<sequence length="1117" mass="124541">MRGGRFQQKTSEDATLRNAEALFESRTVVEIREVEANTRKEIEEKKEELRQLVGASYRDLIESADSIANMKKSCHNVALNIQNMESAFASLKHSLAVPHPPSTPQHMDVEKKKREKLYGIGCRVKYVVDTFEKIWGCLDEHMYLEGAQRYLRASKVQSLLTESEAKGENLSHFSLLRHEWSRVEALRVQISKKSKDRLLESGLDIKQYAVALAAVAVIDELNPTQIVLFYFETRKAWLSGHLSSAMANWSRSRKMKDAENMEEVNDVLETAMILSKAANIIQLSLCHAGQLFLEVNGDPPLFFSTILSSPPGSQLFGGIPNPDYEVKLWKHHWDELETRMTSLAGQFLSETCISWIHSCGTDLSAEGNMLMKSIQSGKDLQRIEGLIRGECDSRKALEGSLEWLESAFGKSIDSPWDYVIALLLKEPLNLWNTLFERMFVDRAKGIVISKLGEIDVGKRVDDILASANSWTSSQPESAGSLGFGSTDLMWYVGTDLGKKMDDPSESILTLQVKAQEERNLGLSSIYLGPDVSQLREKVNANLKCVLEDFVSFIHAQQSTVRAEELSPFLQEHCFIWMANIVNDLLGKTLAIAHDTDEVIGRADRTIMFTKHASGRKDKSGGMKRQLDALEPDVTSVSPLVEKALVLGRTLVSLSYHSWTLPHILHPSKVWCMKDATSSESSLPWLPSPHHGAFWPEMKEFSTEAKNQPKSLVLGLTTKEDSKSEFLKLQVVLKYASLVAHSIWASWSVDRLTAMLANDLANDEDLASLSPLKGWEDTALTQLDENGAEIEVKLPLPAMPSQYVISFLFKSCQEVYRVGGHALDKAFLHLFVSRLFEKVLLAYDRFTAGLKDAKFHVSEKGILQLLFDLRFIGDVLSGGECSYPDTAIFSEEEALLSSILSSSNLVGLRKSLFQGSGTENQRKKWRTNLQDRLSGLLDPIDWATYEPPLWENEQQSYQRCAVIFGFLVQLKRLYKDTVQRPPLTAESNTLKVSASISRFTYLPISTPSLTKKSVFDESGSKVKGMLSIDHVSKLALEDDSGASLIGAKPLLKSLFNQVGSRFGEGTLKLGSMLTDSQVSRLRDKSAAAISTFGDILPSQAAGLLSSLTSGTSRSESYY</sequence>
<keyword evidence="7" id="KW-0472">Membrane</keyword>
<feature type="coiled-coil region" evidence="8">
    <location>
        <begin position="28"/>
        <end position="55"/>
    </location>
</feature>
<dbReference type="EMBL" id="CM035426">
    <property type="protein sequence ID" value="KAH7316330.1"/>
    <property type="molecule type" value="Genomic_DNA"/>
</dbReference>
<proteinExistence type="inferred from homology"/>
<evidence type="ECO:0000256" key="2">
    <source>
        <dbReference type="ARBA" id="ARBA00006653"/>
    </source>
</evidence>
<evidence type="ECO:0000256" key="6">
    <source>
        <dbReference type="ARBA" id="ARBA00023034"/>
    </source>
</evidence>
<dbReference type="PANTHER" id="PTHR31658">
    <property type="entry name" value="CONSERVED OLIGOMERIC GOLGI COMPLEX SUBUNIT 1"/>
    <property type="match status" value="1"/>
</dbReference>
<protein>
    <recommendedName>
        <fullName evidence="3">Conserved oligomeric Golgi complex subunit 1</fullName>
    </recommendedName>
</protein>
<reference evidence="9" key="1">
    <citation type="submission" date="2021-08" db="EMBL/GenBank/DDBJ databases">
        <title>WGS assembly of Ceratopteris richardii.</title>
        <authorList>
            <person name="Marchant D.B."/>
            <person name="Chen G."/>
            <person name="Jenkins J."/>
            <person name="Shu S."/>
            <person name="Leebens-Mack J."/>
            <person name="Grimwood J."/>
            <person name="Schmutz J."/>
            <person name="Soltis P."/>
            <person name="Soltis D."/>
            <person name="Chen Z.-H."/>
        </authorList>
    </citation>
    <scope>NUCLEOTIDE SEQUENCE</scope>
    <source>
        <strain evidence="9">Whitten #5841</strain>
        <tissue evidence="9">Leaf</tissue>
    </source>
</reference>
<evidence type="ECO:0000256" key="1">
    <source>
        <dbReference type="ARBA" id="ARBA00004395"/>
    </source>
</evidence>
<dbReference type="EMBL" id="CM035426">
    <property type="protein sequence ID" value="KAH7316331.1"/>
    <property type="molecule type" value="Genomic_DNA"/>
</dbReference>
<comment type="similarity">
    <text evidence="2">Belongs to the COG1 family.</text>
</comment>
<organism evidence="9 10">
    <name type="scientific">Ceratopteris richardii</name>
    <name type="common">Triangle waterfern</name>
    <dbReference type="NCBI Taxonomy" id="49495"/>
    <lineage>
        <taxon>Eukaryota</taxon>
        <taxon>Viridiplantae</taxon>
        <taxon>Streptophyta</taxon>
        <taxon>Embryophyta</taxon>
        <taxon>Tracheophyta</taxon>
        <taxon>Polypodiopsida</taxon>
        <taxon>Polypodiidae</taxon>
        <taxon>Polypodiales</taxon>
        <taxon>Pteridineae</taxon>
        <taxon>Pteridaceae</taxon>
        <taxon>Parkerioideae</taxon>
        <taxon>Ceratopteris</taxon>
    </lineage>
</organism>
<dbReference type="GO" id="GO:0000139">
    <property type="term" value="C:Golgi membrane"/>
    <property type="evidence" value="ECO:0007669"/>
    <property type="project" value="UniProtKB-SubCell"/>
</dbReference>
<evidence type="ECO:0000256" key="5">
    <source>
        <dbReference type="ARBA" id="ARBA00022927"/>
    </source>
</evidence>
<evidence type="ECO:0000256" key="3">
    <source>
        <dbReference type="ARBA" id="ARBA00020978"/>
    </source>
</evidence>
<dbReference type="InterPro" id="IPR033370">
    <property type="entry name" value="COG1"/>
</dbReference>
<accession>A0A8T2SDV3</accession>
<comment type="subcellular location">
    <subcellularLocation>
        <location evidence="1">Golgi apparatus membrane</location>
        <topology evidence="1">Peripheral membrane protein</topology>
    </subcellularLocation>
</comment>
<keyword evidence="6" id="KW-0333">Golgi apparatus</keyword>
<evidence type="ECO:0000256" key="4">
    <source>
        <dbReference type="ARBA" id="ARBA00022448"/>
    </source>
</evidence>
<dbReference type="OMA" id="DNPRRQT"/>
<dbReference type="Proteomes" id="UP000825935">
    <property type="component" value="Chromosome 21"/>
</dbReference>